<evidence type="ECO:0000313" key="1">
    <source>
        <dbReference type="EMBL" id="VVJ17570.1"/>
    </source>
</evidence>
<proteinExistence type="predicted"/>
<evidence type="ECO:0000313" key="2">
    <source>
        <dbReference type="Proteomes" id="UP000399805"/>
    </source>
</evidence>
<name>A0A6I8LKM7_9PSEU</name>
<dbReference type="EMBL" id="CABVGP010000001">
    <property type="protein sequence ID" value="VVJ17570.1"/>
    <property type="molecule type" value="Genomic_DNA"/>
</dbReference>
<accession>A0A6I8LKM7</accession>
<reference evidence="1 2" key="1">
    <citation type="submission" date="2019-09" db="EMBL/GenBank/DDBJ databases">
        <authorList>
            <person name="Leyn A S."/>
        </authorList>
    </citation>
    <scope>NUCLEOTIDE SEQUENCE [LARGE SCALE GENOMIC DNA]</scope>
    <source>
        <strain evidence="1">AA231_1</strain>
    </source>
</reference>
<protein>
    <submittedName>
        <fullName evidence="1">Uncharacterized protein</fullName>
    </submittedName>
</protein>
<organism evidence="1 2">
    <name type="scientific">Amycolatopsis camponoti</name>
    <dbReference type="NCBI Taxonomy" id="2606593"/>
    <lineage>
        <taxon>Bacteria</taxon>
        <taxon>Bacillati</taxon>
        <taxon>Actinomycetota</taxon>
        <taxon>Actinomycetes</taxon>
        <taxon>Pseudonocardiales</taxon>
        <taxon>Pseudonocardiaceae</taxon>
        <taxon>Amycolatopsis</taxon>
    </lineage>
</organism>
<gene>
    <name evidence="1" type="ORF">AA23TX_02591</name>
</gene>
<dbReference type="AlphaFoldDB" id="A0A6I8LKM7"/>
<keyword evidence="2" id="KW-1185">Reference proteome</keyword>
<dbReference type="Proteomes" id="UP000399805">
    <property type="component" value="Unassembled WGS sequence"/>
</dbReference>
<sequence length="42" mass="4377">MGNSVLTLFLTHDHAPAVQTGLRQALGWVGRGDDSGALGNWG</sequence>